<evidence type="ECO:0000313" key="3">
    <source>
        <dbReference type="Proteomes" id="UP000715441"/>
    </source>
</evidence>
<feature type="transmembrane region" description="Helical" evidence="1">
    <location>
        <begin position="154"/>
        <end position="174"/>
    </location>
</feature>
<dbReference type="RefSeq" id="WP_168518705.1">
    <property type="nucleotide sequence ID" value="NZ_JAAXLS010000016.1"/>
</dbReference>
<feature type="transmembrane region" description="Helical" evidence="1">
    <location>
        <begin position="55"/>
        <end position="76"/>
    </location>
</feature>
<feature type="transmembrane region" description="Helical" evidence="1">
    <location>
        <begin position="186"/>
        <end position="210"/>
    </location>
</feature>
<sequence length="219" mass="24758">MTITRERPGTRTATIKAPLVGLMVLVVLFLGYSLPHYVGLDPARARTIPPANVPYYYPMLVAHIFLGSLALLTACLQLWPWLRQRCPLVHRWSGRVYVVSCVLGGIAVLTFSSMTYWGPNQQAANTMLGVLWVATTIAGWRMARKRRYAQHREWMVRSFALCFSIILNRPWGMALMAATSPQDETAVAQIVGVGAWLSWVVNLLVAEWWLQHKRHTRTA</sequence>
<keyword evidence="1" id="KW-0472">Membrane</keyword>
<feature type="transmembrane region" description="Helical" evidence="1">
    <location>
        <begin position="96"/>
        <end position="117"/>
    </location>
</feature>
<evidence type="ECO:0000313" key="2">
    <source>
        <dbReference type="EMBL" id="NKQ55679.1"/>
    </source>
</evidence>
<accession>A0ABX1J7P4</accession>
<organism evidence="2 3">
    <name type="scientific">Amycolatopsis acididurans</name>
    <dbReference type="NCBI Taxonomy" id="2724524"/>
    <lineage>
        <taxon>Bacteria</taxon>
        <taxon>Bacillati</taxon>
        <taxon>Actinomycetota</taxon>
        <taxon>Actinomycetes</taxon>
        <taxon>Pseudonocardiales</taxon>
        <taxon>Pseudonocardiaceae</taxon>
        <taxon>Amycolatopsis</taxon>
    </lineage>
</organism>
<feature type="transmembrane region" description="Helical" evidence="1">
    <location>
        <begin position="12"/>
        <end position="35"/>
    </location>
</feature>
<feature type="transmembrane region" description="Helical" evidence="1">
    <location>
        <begin position="123"/>
        <end position="142"/>
    </location>
</feature>
<gene>
    <name evidence="2" type="ORF">HFP15_22630</name>
</gene>
<dbReference type="Proteomes" id="UP000715441">
    <property type="component" value="Unassembled WGS sequence"/>
</dbReference>
<comment type="caution">
    <text evidence="2">The sequence shown here is derived from an EMBL/GenBank/DDBJ whole genome shotgun (WGS) entry which is preliminary data.</text>
</comment>
<keyword evidence="1" id="KW-0812">Transmembrane</keyword>
<proteinExistence type="predicted"/>
<dbReference type="Pfam" id="PF10067">
    <property type="entry name" value="DUF2306"/>
    <property type="match status" value="1"/>
</dbReference>
<keyword evidence="1" id="KW-1133">Transmembrane helix</keyword>
<protein>
    <submittedName>
        <fullName evidence="2">DUF2306 domain-containing protein</fullName>
    </submittedName>
</protein>
<dbReference type="InterPro" id="IPR018750">
    <property type="entry name" value="DUF2306_membrane"/>
</dbReference>
<evidence type="ECO:0000256" key="1">
    <source>
        <dbReference type="SAM" id="Phobius"/>
    </source>
</evidence>
<keyword evidence="3" id="KW-1185">Reference proteome</keyword>
<reference evidence="2 3" key="1">
    <citation type="submission" date="2020-04" db="EMBL/GenBank/DDBJ databases">
        <title>Novel species.</title>
        <authorList>
            <person name="Teo W.F.A."/>
            <person name="Lipun K."/>
            <person name="Srisuk N."/>
            <person name="Duangmal K."/>
        </authorList>
    </citation>
    <scope>NUCLEOTIDE SEQUENCE [LARGE SCALE GENOMIC DNA]</scope>
    <source>
        <strain evidence="2 3">K13G38</strain>
    </source>
</reference>
<dbReference type="EMBL" id="JAAXLS010000016">
    <property type="protein sequence ID" value="NKQ55679.1"/>
    <property type="molecule type" value="Genomic_DNA"/>
</dbReference>
<name>A0ABX1J7P4_9PSEU</name>